<dbReference type="InterPro" id="IPR046240">
    <property type="entry name" value="DUF6273"/>
</dbReference>
<dbReference type="KEGG" id="caml:H6X83_04000"/>
<sequence length="253" mass="28208">MSRYAKQSGALHEVTERYAKVNGVWQQVTARYVKQNGAWNQVYSSGKKLSDLPVGSLLKINESGVPQQYIIVHQGNPDTSIYDISCNGTWVMRSNLFVGIKYSNIYDVTSFLLSNANSWLNNTFVQTLSIQNQLINATIPCIFNSVQCKAFLLSVSECGDMTRTESASEGKPLTFFQSDAAEQRKSYANYSILRTPFRQITTSGNQYVVQENSWGYMQGNTTNDAIGFRPAMILNSDALVSSSVDSDNCYTLQ</sequence>
<protein>
    <recommendedName>
        <fullName evidence="1">DUF6273 domain-containing protein</fullName>
    </recommendedName>
</protein>
<gene>
    <name evidence="2" type="ORF">H6X83_04000</name>
</gene>
<keyword evidence="3" id="KW-1185">Reference proteome</keyword>
<organism evidence="2 3">
    <name type="scientific">Caproicibacterium amylolyticum</name>
    <dbReference type="NCBI Taxonomy" id="2766537"/>
    <lineage>
        <taxon>Bacteria</taxon>
        <taxon>Bacillati</taxon>
        <taxon>Bacillota</taxon>
        <taxon>Clostridia</taxon>
        <taxon>Eubacteriales</taxon>
        <taxon>Oscillospiraceae</taxon>
        <taxon>Caproicibacterium</taxon>
    </lineage>
</organism>
<evidence type="ECO:0000259" key="1">
    <source>
        <dbReference type="Pfam" id="PF19789"/>
    </source>
</evidence>
<accession>A0A7G9WJE4</accession>
<evidence type="ECO:0000313" key="3">
    <source>
        <dbReference type="Proteomes" id="UP000516046"/>
    </source>
</evidence>
<dbReference type="Proteomes" id="UP000516046">
    <property type="component" value="Chromosome"/>
</dbReference>
<dbReference type="Pfam" id="PF19789">
    <property type="entry name" value="DUF6273"/>
    <property type="match status" value="1"/>
</dbReference>
<name>A0A7G9WJE4_9FIRM</name>
<evidence type="ECO:0000313" key="2">
    <source>
        <dbReference type="EMBL" id="QNO18806.1"/>
    </source>
</evidence>
<dbReference type="AlphaFoldDB" id="A0A7G9WJE4"/>
<feature type="domain" description="DUF6273" evidence="1">
    <location>
        <begin position="87"/>
        <end position="235"/>
    </location>
</feature>
<proteinExistence type="predicted"/>
<reference evidence="2 3" key="1">
    <citation type="submission" date="2020-08" db="EMBL/GenBank/DDBJ databases">
        <authorList>
            <person name="Ren C."/>
            <person name="Gu Y."/>
            <person name="Xu Y."/>
        </authorList>
    </citation>
    <scope>NUCLEOTIDE SEQUENCE [LARGE SCALE GENOMIC DNA]</scope>
    <source>
        <strain evidence="2 3">LBM18003</strain>
    </source>
</reference>
<dbReference type="EMBL" id="CP060696">
    <property type="protein sequence ID" value="QNO18806.1"/>
    <property type="molecule type" value="Genomic_DNA"/>
</dbReference>
<dbReference type="RefSeq" id="WP_212507873.1">
    <property type="nucleotide sequence ID" value="NZ_CP060696.1"/>
</dbReference>